<dbReference type="InterPro" id="IPR039374">
    <property type="entry name" value="SIP_fam"/>
</dbReference>
<keyword evidence="4" id="KW-1185">Reference proteome</keyword>
<dbReference type="InterPro" id="IPR013113">
    <property type="entry name" value="SIP_FAD-bd"/>
</dbReference>
<dbReference type="PROSITE" id="PS51384">
    <property type="entry name" value="FAD_FR"/>
    <property type="match status" value="1"/>
</dbReference>
<dbReference type="PANTHER" id="PTHR30157:SF0">
    <property type="entry name" value="NADPH-DEPENDENT FERRIC-CHELATE REDUCTASE"/>
    <property type="match status" value="1"/>
</dbReference>
<dbReference type="PANTHER" id="PTHR30157">
    <property type="entry name" value="FERRIC REDUCTASE, NADPH-DEPENDENT"/>
    <property type="match status" value="1"/>
</dbReference>
<gene>
    <name evidence="3" type="ORF">C1H69_19590</name>
</gene>
<dbReference type="Gene3D" id="2.40.30.10">
    <property type="entry name" value="Translation factors"/>
    <property type="match status" value="1"/>
</dbReference>
<evidence type="ECO:0000256" key="1">
    <source>
        <dbReference type="ARBA" id="ARBA00035644"/>
    </source>
</evidence>
<dbReference type="Pfam" id="PF08021">
    <property type="entry name" value="FAD_binding_9"/>
    <property type="match status" value="1"/>
</dbReference>
<protein>
    <submittedName>
        <fullName evidence="3">Siderophore-interacting protein</fullName>
    </submittedName>
</protein>
<name>A0A2N7TXI7_9GAMM</name>
<dbReference type="CDD" id="cd06193">
    <property type="entry name" value="siderophore_interacting"/>
    <property type="match status" value="1"/>
</dbReference>
<dbReference type="AlphaFoldDB" id="A0A2N7TXI7"/>
<sequence length="309" mass="34321">MASKASYRFFDLTLSRRTQVSPSLVCFTFTGPELDRMAAHAPDQRVKLFFPQSDAARTALNDVADQGLAWYDAYRALPEARRAPMRTYTIRALRSEPAEVDIEFVLHGDNGPASRWAMTARPGDRLTIIAPDASFEGESVGFEWKPPRHLRRLLIVADETALPAATGILETLNTQPSRPRVEALLEVPLSADIQPIASTAHLHWLPRDSQPGCAHGELLARAVRDIDLREVIEAMGGKHPPSSHDDAPDIDVQPLWETAELEENDAFYAWIAAESKAAVAIRRYLTDECGLPKRNVTCMGYWRLGKVVG</sequence>
<dbReference type="InterPro" id="IPR007037">
    <property type="entry name" value="SIP_rossman_dom"/>
</dbReference>
<feature type="domain" description="FAD-binding FR-type" evidence="2">
    <location>
        <begin position="7"/>
        <end position="138"/>
    </location>
</feature>
<reference evidence="3 4" key="1">
    <citation type="submission" date="2018-01" db="EMBL/GenBank/DDBJ databases">
        <title>Halomonas endophytica sp. nov., isolated from storage liquid in the stems of Populus euphratica.</title>
        <authorList>
            <person name="Chen C."/>
        </authorList>
    </citation>
    <scope>NUCLEOTIDE SEQUENCE [LARGE SCALE GENOMIC DNA]</scope>
    <source>
        <strain evidence="3 4">MC28</strain>
    </source>
</reference>
<dbReference type="OrthoDB" id="9814826at2"/>
<dbReference type="Gene3D" id="3.40.50.80">
    <property type="entry name" value="Nucleotide-binding domain of ferredoxin-NADP reductase (FNR) module"/>
    <property type="match status" value="1"/>
</dbReference>
<proteinExistence type="inferred from homology"/>
<dbReference type="GO" id="GO:0016491">
    <property type="term" value="F:oxidoreductase activity"/>
    <property type="evidence" value="ECO:0007669"/>
    <property type="project" value="InterPro"/>
</dbReference>
<organism evidence="3 4">
    <name type="scientific">Billgrantia endophytica</name>
    <dbReference type="NCBI Taxonomy" id="2033802"/>
    <lineage>
        <taxon>Bacteria</taxon>
        <taxon>Pseudomonadati</taxon>
        <taxon>Pseudomonadota</taxon>
        <taxon>Gammaproteobacteria</taxon>
        <taxon>Oceanospirillales</taxon>
        <taxon>Halomonadaceae</taxon>
        <taxon>Billgrantia</taxon>
    </lineage>
</organism>
<dbReference type="EMBL" id="PNRF01000041">
    <property type="protein sequence ID" value="PMR72904.1"/>
    <property type="molecule type" value="Genomic_DNA"/>
</dbReference>
<accession>A0A2N7TXI7</accession>
<evidence type="ECO:0000313" key="4">
    <source>
        <dbReference type="Proteomes" id="UP000235803"/>
    </source>
</evidence>
<dbReference type="InterPro" id="IPR017938">
    <property type="entry name" value="Riboflavin_synthase-like_b-brl"/>
</dbReference>
<dbReference type="InterPro" id="IPR017927">
    <property type="entry name" value="FAD-bd_FR_type"/>
</dbReference>
<dbReference type="Proteomes" id="UP000235803">
    <property type="component" value="Unassembled WGS sequence"/>
</dbReference>
<comment type="caution">
    <text evidence="3">The sequence shown here is derived from an EMBL/GenBank/DDBJ whole genome shotgun (WGS) entry which is preliminary data.</text>
</comment>
<dbReference type="RefSeq" id="WP_102655126.1">
    <property type="nucleotide sequence ID" value="NZ_PNRF01000041.1"/>
</dbReference>
<evidence type="ECO:0000313" key="3">
    <source>
        <dbReference type="EMBL" id="PMR72904.1"/>
    </source>
</evidence>
<dbReference type="InterPro" id="IPR039261">
    <property type="entry name" value="FNR_nucleotide-bd"/>
</dbReference>
<dbReference type="Pfam" id="PF04954">
    <property type="entry name" value="SIP"/>
    <property type="match status" value="1"/>
</dbReference>
<dbReference type="SUPFAM" id="SSF63380">
    <property type="entry name" value="Riboflavin synthase domain-like"/>
    <property type="match status" value="1"/>
</dbReference>
<comment type="similarity">
    <text evidence="1">Belongs to the SIP oxidoreductase family.</text>
</comment>
<evidence type="ECO:0000259" key="2">
    <source>
        <dbReference type="PROSITE" id="PS51384"/>
    </source>
</evidence>